<evidence type="ECO:0000259" key="4">
    <source>
        <dbReference type="Pfam" id="PF20438"/>
    </source>
</evidence>
<keyword evidence="1" id="KW-0749">Sporulation</keyword>
<comment type="caution">
    <text evidence="6">The sequence shown here is derived from an EMBL/GenBank/DDBJ whole genome shotgun (WGS) entry which is preliminary data.</text>
</comment>
<dbReference type="GO" id="GO:0030435">
    <property type="term" value="P:sporulation resulting in formation of a cellular spore"/>
    <property type="evidence" value="ECO:0007669"/>
    <property type="project" value="UniProtKB-KW"/>
</dbReference>
<evidence type="ECO:0000313" key="6">
    <source>
        <dbReference type="EMBL" id="NBI06914.1"/>
    </source>
</evidence>
<evidence type="ECO:0000256" key="2">
    <source>
        <dbReference type="SAM" id="MobiDB-lite"/>
    </source>
</evidence>
<feature type="compositionally biased region" description="Basic and acidic residues" evidence="2">
    <location>
        <begin position="49"/>
        <end position="59"/>
    </location>
</feature>
<dbReference type="Pfam" id="PF20438">
    <property type="entry name" value="SpoIVA_middle"/>
    <property type="match status" value="1"/>
</dbReference>
<dbReference type="Pfam" id="PF20439">
    <property type="entry name" value="SpoIVA_C"/>
    <property type="match status" value="1"/>
</dbReference>
<dbReference type="InterPro" id="IPR046840">
    <property type="entry name" value="SpoIVA_C"/>
</dbReference>
<evidence type="ECO:0000259" key="5">
    <source>
        <dbReference type="Pfam" id="PF20439"/>
    </source>
</evidence>
<keyword evidence="1" id="KW-0067">ATP-binding</keyword>
<evidence type="ECO:0000313" key="7">
    <source>
        <dbReference type="Proteomes" id="UP000467132"/>
    </source>
</evidence>
<keyword evidence="1" id="KW-0378">Hydrolase</keyword>
<dbReference type="SUPFAM" id="SSF52540">
    <property type="entry name" value="P-loop containing nucleoside triphosphate hydrolases"/>
    <property type="match status" value="1"/>
</dbReference>
<keyword evidence="1" id="KW-0547">Nucleotide-binding</keyword>
<evidence type="ECO:0000259" key="3">
    <source>
        <dbReference type="Pfam" id="PF09547"/>
    </source>
</evidence>
<feature type="domain" description="Stage IV sporulation protein A ATPase" evidence="3">
    <location>
        <begin position="1"/>
        <end position="237"/>
    </location>
</feature>
<dbReference type="RefSeq" id="WP_160197388.1">
    <property type="nucleotide sequence ID" value="NZ_QXXA01000009.1"/>
</dbReference>
<reference evidence="6 7" key="1">
    <citation type="submission" date="2018-08" db="EMBL/GenBank/DDBJ databases">
        <title>Murine metabolic-syndrome-specific gut microbial biobank.</title>
        <authorList>
            <person name="Liu C."/>
        </authorList>
    </citation>
    <scope>NUCLEOTIDE SEQUENCE [LARGE SCALE GENOMIC DNA]</scope>
    <source>
        <strain evidence="6 7">583</strain>
    </source>
</reference>
<feature type="domain" description="Stage IV sporulation protein A middle" evidence="4">
    <location>
        <begin position="238"/>
        <end position="416"/>
    </location>
</feature>
<dbReference type="Pfam" id="PF09547">
    <property type="entry name" value="SpoIVA_ATPase"/>
    <property type="match status" value="1"/>
</dbReference>
<dbReference type="Gene3D" id="3.40.50.300">
    <property type="entry name" value="P-loop containing nucleotide triphosphate hydrolases"/>
    <property type="match status" value="1"/>
</dbReference>
<dbReference type="InterPro" id="IPR014201">
    <property type="entry name" value="Spore_IV_A"/>
</dbReference>
<comment type="catalytic activity">
    <reaction evidence="1">
        <text>ATP + H2O = ADP + phosphate + H(+)</text>
        <dbReference type="Rhea" id="RHEA:13065"/>
        <dbReference type="ChEBI" id="CHEBI:15377"/>
        <dbReference type="ChEBI" id="CHEBI:15378"/>
        <dbReference type="ChEBI" id="CHEBI:30616"/>
        <dbReference type="ChEBI" id="CHEBI:43474"/>
        <dbReference type="ChEBI" id="CHEBI:456216"/>
    </reaction>
</comment>
<keyword evidence="7" id="KW-1185">Reference proteome</keyword>
<protein>
    <recommendedName>
        <fullName evidence="1">Stage IV sporulation protein A</fullName>
        <ecNumber evidence="1">3.6.1.-</ecNumber>
    </recommendedName>
    <alternativeName>
        <fullName evidence="1">Coat morphogenetic protein SpoIVA</fullName>
    </alternativeName>
</protein>
<dbReference type="EC" id="3.6.1.-" evidence="1"/>
<sequence>MDKFNIYKEISERTDGDIYIGVVGPVRTGKSTFIKKFMDKLVIPNIESQHRKERAKDELPQSGAGKTITTTEPKFVPSEAVNLVLDDNIKFKVRMVDCVGYLVDGVLGHEENNMPRMVTTPWYQKEIPFAEAAEIGTRKVITDHSTIGVVVTTDGSFTEIDRSSYIASEERVVKELQELDKPFVILLNSKHPTLDSTVALKENLEEKYNVPVIAVDCMNLEIEDITSTLNKVLLEFPIQEVNIDLPGWVDGLSTKHSLKKQIIDTVKENTSGIHKLSEINKAVENIFESDVVEKTNINEINLGKGVVNIDLAVDDSIFYNVISESTGYDIKGEHQILNLITKLSQIKKEHDRIAQALEDVKQSGYGLVSPSIEELELLEPETFKEGHRFGVKLKANAPSLHLIRADIATEVSPIIGTEKQSEELVNYLLEEFESDPAKIWETNMFGKSLHDLVNEQLQTKINMMPIDARSKIQRTLQRIINKGSGGLICIII</sequence>
<dbReference type="GO" id="GO:0016887">
    <property type="term" value="F:ATP hydrolysis activity"/>
    <property type="evidence" value="ECO:0007669"/>
    <property type="project" value="InterPro"/>
</dbReference>
<dbReference type="EMBL" id="QXXA01000009">
    <property type="protein sequence ID" value="NBI06914.1"/>
    <property type="molecule type" value="Genomic_DNA"/>
</dbReference>
<dbReference type="InterPro" id="IPR046841">
    <property type="entry name" value="SpoIVA_middle"/>
</dbReference>
<name>A0A845QY44_9CLOT</name>
<accession>A0A845QY44</accession>
<dbReference type="AlphaFoldDB" id="A0A845QY44"/>
<comment type="subcellular location">
    <subcellularLocation>
        <location evidence="1">Cytoplasm</location>
    </subcellularLocation>
</comment>
<dbReference type="GO" id="GO:0005524">
    <property type="term" value="F:ATP binding"/>
    <property type="evidence" value="ECO:0007669"/>
    <property type="project" value="UniProtKB-KW"/>
</dbReference>
<dbReference type="NCBIfam" id="TIGR02836">
    <property type="entry name" value="spore_IV_A"/>
    <property type="match status" value="1"/>
</dbReference>
<dbReference type="OrthoDB" id="9761464at2"/>
<proteinExistence type="predicted"/>
<dbReference type="Proteomes" id="UP000467132">
    <property type="component" value="Unassembled WGS sequence"/>
</dbReference>
<gene>
    <name evidence="6" type="primary">spoIVA</name>
    <name evidence="6" type="ORF">D3Z33_08615</name>
</gene>
<dbReference type="PIRSF" id="PIRSF007466">
    <property type="entry name" value="SpoIVA"/>
    <property type="match status" value="1"/>
</dbReference>
<keyword evidence="1" id="KW-0963">Cytoplasm</keyword>
<feature type="domain" description="Sporulation stage IV protein A C-terminal" evidence="5">
    <location>
        <begin position="417"/>
        <end position="492"/>
    </location>
</feature>
<organism evidence="6 7">
    <name type="scientific">Senegalia massiliensis</name>
    <dbReference type="NCBI Taxonomy" id="1720316"/>
    <lineage>
        <taxon>Bacteria</taxon>
        <taxon>Bacillati</taxon>
        <taxon>Bacillota</taxon>
        <taxon>Clostridia</taxon>
        <taxon>Eubacteriales</taxon>
        <taxon>Clostridiaceae</taxon>
        <taxon>Senegalia</taxon>
    </lineage>
</organism>
<dbReference type="GO" id="GO:0005737">
    <property type="term" value="C:cytoplasm"/>
    <property type="evidence" value="ECO:0007669"/>
    <property type="project" value="UniProtKB-SubCell"/>
</dbReference>
<feature type="region of interest" description="Disordered" evidence="2">
    <location>
        <begin position="49"/>
        <end position="69"/>
    </location>
</feature>
<evidence type="ECO:0000256" key="1">
    <source>
        <dbReference type="PIRNR" id="PIRNR007466"/>
    </source>
</evidence>
<dbReference type="InterPro" id="IPR046842">
    <property type="entry name" value="SpoIVA_ATPase"/>
</dbReference>
<comment type="function">
    <text evidence="1">ATPase. Has a role at an early stage in the morphogenesis of the spore coat.</text>
</comment>
<dbReference type="InterPro" id="IPR027417">
    <property type="entry name" value="P-loop_NTPase"/>
</dbReference>